<protein>
    <recommendedName>
        <fullName evidence="3">Site-specific recombinase XerD</fullName>
    </recommendedName>
</protein>
<sequence length="669" mass="73185">MTARIDRSLLGQQVGPLLVLLADLEPTLETEAVLAALCRAAAHPAGQRAIAHEVAERPELLTSHGAAATLPGVLRFIDAMLLAGATTVVAPLCPRCGKQRRLGRPFGGLRLCDGCTRQAVAMTCGRCGKLRPPARRNDNGHPICQACWSRDPRSWKACTKCGDQRRVAAMTDAGPVCTRCRTRPEHVCGICGRTARCTISRANGQPMCDRCRERWAVCSHCGTGASVKGGTLEAPLCARCLNPDPAFWKRCGTCGITWQLTTAECARCSLDRRLRRILTATSGTSTQIDQLREAFARVERPDHALDWLNKPGVRDTLHAVALIQPAITHQALDALPASGTLSHIRSMLVVAGALPPRDERLAALEPWIKRVIAARKSLEHQQVLHAYAIWHHLRRLRARLADQPASHHQVTNIRHNVSAAAALLDWLHERGSTVATCTQADLDQWLASKPAHAARSTNFARWATTHHHAPRLTAPATRWTGPAGPLDQDQRWADTRRLLHDDTIPTADRVAGLLILLYAQKLNVITTLTTQHLSHADGQTLLKLGSRPIVLPAPLDRLVNDLADATRQPPSGSLINTPSTCLFPGRWPGRPLTEGALARRLHAHGLQLRQSRNTALFMLAAEVPAAILAKMLGIHIKAAVQWQQLSSGDWTAYAAEVSQRNPEEFRQFQ</sequence>
<evidence type="ECO:0000313" key="2">
    <source>
        <dbReference type="Proteomes" id="UP001138997"/>
    </source>
</evidence>
<dbReference type="EMBL" id="JAJOMB010000044">
    <property type="protein sequence ID" value="MCD5317150.1"/>
    <property type="molecule type" value="Genomic_DNA"/>
</dbReference>
<organism evidence="1 2">
    <name type="scientific">Kineosporia babensis</name>
    <dbReference type="NCBI Taxonomy" id="499548"/>
    <lineage>
        <taxon>Bacteria</taxon>
        <taxon>Bacillati</taxon>
        <taxon>Actinomycetota</taxon>
        <taxon>Actinomycetes</taxon>
        <taxon>Kineosporiales</taxon>
        <taxon>Kineosporiaceae</taxon>
        <taxon>Kineosporia</taxon>
    </lineage>
</organism>
<reference evidence="1" key="1">
    <citation type="submission" date="2021-11" db="EMBL/GenBank/DDBJ databases">
        <title>Streptomyces corallinus and Kineosporia corallina sp. nov., two new coral-derived marine actinobacteria.</title>
        <authorList>
            <person name="Buangrab K."/>
            <person name="Sutthacheep M."/>
            <person name="Yeemin T."/>
            <person name="Harunari E."/>
            <person name="Igarashi Y."/>
            <person name="Sripreechasak P."/>
            <person name="Kanchanasin P."/>
            <person name="Tanasupawat S."/>
            <person name="Phongsopitanun W."/>
        </authorList>
    </citation>
    <scope>NUCLEOTIDE SEQUENCE</scope>
    <source>
        <strain evidence="1">JCM 31032</strain>
    </source>
</reference>
<evidence type="ECO:0000313" key="1">
    <source>
        <dbReference type="EMBL" id="MCD5317150.1"/>
    </source>
</evidence>
<proteinExistence type="predicted"/>
<dbReference type="RefSeq" id="WP_231450001.1">
    <property type="nucleotide sequence ID" value="NZ_JAJOMB010000044.1"/>
</dbReference>
<dbReference type="AlphaFoldDB" id="A0A9X1NN36"/>
<dbReference type="Proteomes" id="UP001138997">
    <property type="component" value="Unassembled WGS sequence"/>
</dbReference>
<comment type="caution">
    <text evidence="1">The sequence shown here is derived from an EMBL/GenBank/DDBJ whole genome shotgun (WGS) entry which is preliminary data.</text>
</comment>
<accession>A0A9X1NN36</accession>
<gene>
    <name evidence="1" type="ORF">LR394_40275</name>
</gene>
<name>A0A9X1NN36_9ACTN</name>
<keyword evidence="2" id="KW-1185">Reference proteome</keyword>
<evidence type="ECO:0008006" key="3">
    <source>
        <dbReference type="Google" id="ProtNLM"/>
    </source>
</evidence>